<gene>
    <name evidence="4" type="ORF">GEV26_11190</name>
</gene>
<dbReference type="KEGG" id="aef:GEV26_11190"/>
<reference evidence="4 5" key="1">
    <citation type="submission" date="2019-11" db="EMBL/GenBank/DDBJ databases">
        <authorList>
            <person name="Li J."/>
        </authorList>
    </citation>
    <scope>NUCLEOTIDE SEQUENCE [LARGE SCALE GENOMIC DNA]</scope>
    <source>
        <strain evidence="4 5">MF47</strain>
    </source>
</reference>
<evidence type="ECO:0000313" key="4">
    <source>
        <dbReference type="EMBL" id="QGG41887.1"/>
    </source>
</evidence>
<sequence>MTSVRPRVLGAVIASAVIALGACSSSDGEAKDSGVAVRAGAPGEPNQKIDKSDVPSGEKSFNDADKDFVEMMVPHHHQAVEMAALAKKYAKDERVGEFAARIGDAQRGEIDAMQAWLEARKLPKAPLKATGHHAMHMQGMLTEADFAKLGTLRGNAFDTFYVKKMIAHHQGALAMADAALNEGTDAVNRTFAADVATTQTVEISRLKGILKRL</sequence>
<dbReference type="Proteomes" id="UP000392064">
    <property type="component" value="Chromosome"/>
</dbReference>
<evidence type="ECO:0000259" key="3">
    <source>
        <dbReference type="Pfam" id="PF03713"/>
    </source>
</evidence>
<evidence type="ECO:0000256" key="2">
    <source>
        <dbReference type="SAM" id="SignalP"/>
    </source>
</evidence>
<organism evidence="4 5">
    <name type="scientific">Aeromicrobium yanjiei</name>
    <dbReference type="NCBI Taxonomy" id="2662028"/>
    <lineage>
        <taxon>Bacteria</taxon>
        <taxon>Bacillati</taxon>
        <taxon>Actinomycetota</taxon>
        <taxon>Actinomycetes</taxon>
        <taxon>Propionibacteriales</taxon>
        <taxon>Nocardioidaceae</taxon>
        <taxon>Aeromicrobium</taxon>
    </lineage>
</organism>
<dbReference type="EMBL" id="CP045737">
    <property type="protein sequence ID" value="QGG41887.1"/>
    <property type="molecule type" value="Genomic_DNA"/>
</dbReference>
<feature type="signal peptide" evidence="2">
    <location>
        <begin position="1"/>
        <end position="21"/>
    </location>
</feature>
<evidence type="ECO:0000313" key="5">
    <source>
        <dbReference type="Proteomes" id="UP000392064"/>
    </source>
</evidence>
<dbReference type="PROSITE" id="PS51257">
    <property type="entry name" value="PROKAR_LIPOPROTEIN"/>
    <property type="match status" value="1"/>
</dbReference>
<dbReference type="PANTHER" id="PTHR36933">
    <property type="entry name" value="SLL0788 PROTEIN"/>
    <property type="match status" value="1"/>
</dbReference>
<dbReference type="PANTHER" id="PTHR36933:SF1">
    <property type="entry name" value="SLL0788 PROTEIN"/>
    <property type="match status" value="1"/>
</dbReference>
<feature type="region of interest" description="Disordered" evidence="1">
    <location>
        <begin position="25"/>
        <end position="61"/>
    </location>
</feature>
<keyword evidence="2" id="KW-0732">Signal</keyword>
<dbReference type="InterPro" id="IPR005183">
    <property type="entry name" value="DUF305_CopM-like"/>
</dbReference>
<evidence type="ECO:0000256" key="1">
    <source>
        <dbReference type="SAM" id="MobiDB-lite"/>
    </source>
</evidence>
<name>A0A5Q2MFF3_9ACTN</name>
<accession>A0A5Q2MFF3</accession>
<dbReference type="Pfam" id="PF03713">
    <property type="entry name" value="DUF305"/>
    <property type="match status" value="1"/>
</dbReference>
<dbReference type="AlphaFoldDB" id="A0A5Q2MFF3"/>
<feature type="chain" id="PRO_5039411835" evidence="2">
    <location>
        <begin position="22"/>
        <end position="213"/>
    </location>
</feature>
<keyword evidence="5" id="KW-1185">Reference proteome</keyword>
<protein>
    <submittedName>
        <fullName evidence="4">DUF305 domain-containing protein</fullName>
    </submittedName>
</protein>
<dbReference type="RefSeq" id="WP_153653152.1">
    <property type="nucleotide sequence ID" value="NZ_CP045737.1"/>
</dbReference>
<proteinExistence type="predicted"/>
<dbReference type="Gene3D" id="1.20.1260.10">
    <property type="match status" value="1"/>
</dbReference>
<feature type="domain" description="DUF305" evidence="3">
    <location>
        <begin position="65"/>
        <end position="209"/>
    </location>
</feature>
<dbReference type="InterPro" id="IPR012347">
    <property type="entry name" value="Ferritin-like"/>
</dbReference>